<evidence type="ECO:0000256" key="4">
    <source>
        <dbReference type="ARBA" id="ARBA00022781"/>
    </source>
</evidence>
<keyword evidence="6 9" id="KW-0496">Mitochondrion</keyword>
<dbReference type="GeneID" id="809371"/>
<keyword evidence="4" id="KW-0375">Hydrogen ion transport</keyword>
<evidence type="ECO:0000256" key="1">
    <source>
        <dbReference type="ARBA" id="ARBA00004325"/>
    </source>
</evidence>
<proteinExistence type="predicted"/>
<comment type="subcellular location">
    <subcellularLocation>
        <location evidence="1">Mitochondrion membrane</location>
    </subcellularLocation>
</comment>
<dbReference type="GO" id="GO:0031966">
    <property type="term" value="C:mitochondrial membrane"/>
    <property type="evidence" value="ECO:0007669"/>
    <property type="project" value="UniProtKB-SubCell"/>
</dbReference>
<dbReference type="InterPro" id="IPR008688">
    <property type="entry name" value="ATP_synth_Bsub_B/MI25"/>
</dbReference>
<reference evidence="9" key="2">
    <citation type="journal article" date="1995" name="J. Mol. Biol.">
        <title>Complete sequence of the mitochondrial DNA of the rhodophyte Chondrus crispus (Gigartinales). Gene content and genome organization.</title>
        <authorList>
            <person name="Leblanc C."/>
            <person name="Boyen C."/>
            <person name="Richard O."/>
            <person name="Bonnard G."/>
            <person name="Grienenberger J.M."/>
            <person name="Kloareg B."/>
        </authorList>
    </citation>
    <scope>NUCLEOTIDE SEQUENCE</scope>
    <source>
        <tissue evidence="9">Apices</tissue>
    </source>
</reference>
<dbReference type="AlphaFoldDB" id="Q36333"/>
<geneLocation type="mitochondrion" evidence="9"/>
<dbReference type="KEGG" id="ccp:ChcroMp06"/>
<evidence type="ECO:0000256" key="6">
    <source>
        <dbReference type="ARBA" id="ARBA00023128"/>
    </source>
</evidence>
<reference evidence="9" key="1">
    <citation type="journal article" date="1994" name="Nucleic Acids Res.">
        <title>Nucleotide sequence of the cox3 gene from Chondrus crispus: evidence that UGA encodes tryptophan and evolutionary implications.</title>
        <authorList>
            <person name="Boyen C."/>
            <person name="Leblanc C."/>
            <person name="Bonnard G."/>
            <person name="Grienenberger J.M."/>
            <person name="Kloareg B."/>
        </authorList>
    </citation>
    <scope>NUCLEOTIDE SEQUENCE</scope>
    <source>
        <tissue evidence="9">Apices</tissue>
    </source>
</reference>
<keyword evidence="7 8" id="KW-0472">Membrane</keyword>
<keyword evidence="8" id="KW-0812">Transmembrane</keyword>
<dbReference type="EMBL" id="Z47547">
    <property type="protein sequence ID" value="CAA87607.1"/>
    <property type="molecule type" value="Genomic_DNA"/>
</dbReference>
<gene>
    <name evidence="9" type="primary">orf183</name>
</gene>
<dbReference type="RefSeq" id="NP_062485.1">
    <property type="nucleotide sequence ID" value="NC_001677.2"/>
</dbReference>
<sequence>MLNLSLISLTSFILIYQNIIILNEETLILICFVTFCFITFNKLNETFYNDLTARSLKTKTSLITSLSQLLVILIRTIKLQNEFKNLTTHFKNLKYYFLKLGILVSDNLPIHYSNESKIIYPKKIKFIQNLEQQTAKLLTLLLVRKLNKVVKIQYFCKHNLEIQYFLCFHKISLRERLNQLKTN</sequence>
<evidence type="ECO:0000256" key="7">
    <source>
        <dbReference type="ARBA" id="ARBA00023136"/>
    </source>
</evidence>
<keyword evidence="2" id="KW-0813">Transport</keyword>
<evidence type="ECO:0000256" key="3">
    <source>
        <dbReference type="ARBA" id="ARBA00022547"/>
    </source>
</evidence>
<name>Q36333_CHOCR</name>
<keyword evidence="8" id="KW-1133">Transmembrane helix</keyword>
<dbReference type="GO" id="GO:0015078">
    <property type="term" value="F:proton transmembrane transporter activity"/>
    <property type="evidence" value="ECO:0007669"/>
    <property type="project" value="InterPro"/>
</dbReference>
<keyword evidence="3" id="KW-0138">CF(0)</keyword>
<dbReference type="PIR" id="S59091">
    <property type="entry name" value="S59091"/>
</dbReference>
<accession>Q36333</accession>
<evidence type="ECO:0000256" key="2">
    <source>
        <dbReference type="ARBA" id="ARBA00022448"/>
    </source>
</evidence>
<feature type="transmembrane region" description="Helical" evidence="8">
    <location>
        <begin position="12"/>
        <end position="40"/>
    </location>
</feature>
<evidence type="ECO:0000256" key="8">
    <source>
        <dbReference type="SAM" id="Phobius"/>
    </source>
</evidence>
<dbReference type="GO" id="GO:0045259">
    <property type="term" value="C:proton-transporting ATP synthase complex"/>
    <property type="evidence" value="ECO:0007669"/>
    <property type="project" value="UniProtKB-KW"/>
</dbReference>
<organism evidence="9">
    <name type="scientific">Chondrus crispus</name>
    <name type="common">Carrageen Irish moss</name>
    <name type="synonym">Polymorpha crispa</name>
    <dbReference type="NCBI Taxonomy" id="2769"/>
    <lineage>
        <taxon>Eukaryota</taxon>
        <taxon>Rhodophyta</taxon>
        <taxon>Florideophyceae</taxon>
        <taxon>Rhodymeniophycidae</taxon>
        <taxon>Gigartinales</taxon>
        <taxon>Gigartinaceae</taxon>
        <taxon>Chondrus</taxon>
    </lineage>
</organism>
<protein>
    <submittedName>
        <fullName evidence="9">Orf183 protein</fullName>
    </submittedName>
</protein>
<dbReference type="GO" id="GO:0015986">
    <property type="term" value="P:proton motive force-driven ATP synthesis"/>
    <property type="evidence" value="ECO:0007669"/>
    <property type="project" value="InterPro"/>
</dbReference>
<evidence type="ECO:0000313" key="9">
    <source>
        <dbReference type="EMBL" id="CAA87607.1"/>
    </source>
</evidence>
<dbReference type="Pfam" id="PF05405">
    <property type="entry name" value="Mt_ATP-synt_B"/>
    <property type="match status" value="1"/>
</dbReference>
<keyword evidence="5" id="KW-0406">Ion transport</keyword>
<evidence type="ECO:0000256" key="5">
    <source>
        <dbReference type="ARBA" id="ARBA00023065"/>
    </source>
</evidence>